<dbReference type="NCBIfam" id="NF033530">
    <property type="entry name" value="lasso_PqqD_Strm"/>
    <property type="match status" value="1"/>
</dbReference>
<evidence type="ECO:0008006" key="3">
    <source>
        <dbReference type="Google" id="ProtNLM"/>
    </source>
</evidence>
<evidence type="ECO:0000313" key="1">
    <source>
        <dbReference type="EMBL" id="GAA2788385.1"/>
    </source>
</evidence>
<dbReference type="Proteomes" id="UP001500979">
    <property type="component" value="Unassembled WGS sequence"/>
</dbReference>
<keyword evidence="2" id="KW-1185">Reference proteome</keyword>
<protein>
    <recommendedName>
        <fullName evidence="3">Lasso peptide biosynthesis PqqD family chaperone</fullName>
    </recommendedName>
</protein>
<dbReference type="Pfam" id="PF05402">
    <property type="entry name" value="PqqD"/>
    <property type="match status" value="1"/>
</dbReference>
<sequence>MPLRLRPDVATTETADGTVLLQMSTGRYFQLNTTGTAVLHALLEGHDTAAIAERLATRHGIDPGHAHRDVTTILQNLRDVDLVEPR</sequence>
<dbReference type="InterPro" id="IPR008792">
    <property type="entry name" value="PQQD"/>
</dbReference>
<reference evidence="1 2" key="1">
    <citation type="journal article" date="2019" name="Int. J. Syst. Evol. Microbiol.">
        <title>The Global Catalogue of Microorganisms (GCM) 10K type strain sequencing project: providing services to taxonomists for standard genome sequencing and annotation.</title>
        <authorList>
            <consortium name="The Broad Institute Genomics Platform"/>
            <consortium name="The Broad Institute Genome Sequencing Center for Infectious Disease"/>
            <person name="Wu L."/>
            <person name="Ma J."/>
        </authorList>
    </citation>
    <scope>NUCLEOTIDE SEQUENCE [LARGE SCALE GENOMIC DNA]</scope>
    <source>
        <strain evidence="1 2">JCM 9383</strain>
    </source>
</reference>
<proteinExistence type="predicted"/>
<gene>
    <name evidence="1" type="ORF">GCM10010470_23720</name>
</gene>
<organism evidence="1 2">
    <name type="scientific">Saccharopolyspora taberi</name>
    <dbReference type="NCBI Taxonomy" id="60895"/>
    <lineage>
        <taxon>Bacteria</taxon>
        <taxon>Bacillati</taxon>
        <taxon>Actinomycetota</taxon>
        <taxon>Actinomycetes</taxon>
        <taxon>Pseudonocardiales</taxon>
        <taxon>Pseudonocardiaceae</taxon>
        <taxon>Saccharopolyspora</taxon>
    </lineage>
</organism>
<dbReference type="EMBL" id="BAAAUX010000011">
    <property type="protein sequence ID" value="GAA2788385.1"/>
    <property type="molecule type" value="Genomic_DNA"/>
</dbReference>
<dbReference type="InterPro" id="IPR041881">
    <property type="entry name" value="PqqD_sf"/>
</dbReference>
<evidence type="ECO:0000313" key="2">
    <source>
        <dbReference type="Proteomes" id="UP001500979"/>
    </source>
</evidence>
<dbReference type="Gene3D" id="1.10.10.1150">
    <property type="entry name" value="Coenzyme PQQ synthesis protein D (PqqD)"/>
    <property type="match status" value="1"/>
</dbReference>
<comment type="caution">
    <text evidence="1">The sequence shown here is derived from an EMBL/GenBank/DDBJ whole genome shotgun (WGS) entry which is preliminary data.</text>
</comment>
<name>A0ABN3VC28_9PSEU</name>
<accession>A0ABN3VC28</accession>
<dbReference type="RefSeq" id="WP_344679634.1">
    <property type="nucleotide sequence ID" value="NZ_BAAAUX010000011.1"/>
</dbReference>